<name>A0ACC4ZZJ7_9BACL</name>
<comment type="caution">
    <text evidence="1">The sequence shown here is derived from an EMBL/GenBank/DDBJ whole genome shotgun (WGS) entry which is preliminary data.</text>
</comment>
<protein>
    <submittedName>
        <fullName evidence="1">HflC protein</fullName>
    </submittedName>
</protein>
<evidence type="ECO:0000313" key="2">
    <source>
        <dbReference type="Proteomes" id="UP000074866"/>
    </source>
</evidence>
<gene>
    <name evidence="1" type="ORF">NS115_03690</name>
</gene>
<reference evidence="1 2" key="1">
    <citation type="journal article" date="2016" name="Front. Microbiol.">
        <title>Genomic Resource of Rice Seed Associated Bacteria.</title>
        <authorList>
            <person name="Midha S."/>
            <person name="Bansal K."/>
            <person name="Sharma S."/>
            <person name="Kumar N."/>
            <person name="Patil P.P."/>
            <person name="Chaudhry V."/>
            <person name="Patil P.B."/>
        </authorList>
    </citation>
    <scope>NUCLEOTIDE SEQUENCE [LARGE SCALE GENOMIC DNA]</scope>
    <source>
        <strain evidence="1 2">NS115</strain>
    </source>
</reference>
<organism evidence="1 2">
    <name type="scientific">Paenibacillus jamilae</name>
    <dbReference type="NCBI Taxonomy" id="114136"/>
    <lineage>
        <taxon>Bacteria</taxon>
        <taxon>Bacillati</taxon>
        <taxon>Bacillota</taxon>
        <taxon>Bacilli</taxon>
        <taxon>Bacillales</taxon>
        <taxon>Paenibacillaceae</taxon>
        <taxon>Paenibacillus</taxon>
    </lineage>
</organism>
<dbReference type="EMBL" id="LDRX01000015">
    <property type="protein sequence ID" value="KTS84444.1"/>
    <property type="molecule type" value="Genomic_DNA"/>
</dbReference>
<dbReference type="Proteomes" id="UP000074866">
    <property type="component" value="Unassembled WGS sequence"/>
</dbReference>
<sequence length="271" mass="29249">MNITTKGIRKIAISAAVGLVVLVGGCGSFTVVPYGNVGVTKTFGKLGDTTLSEGLQWKIPFVESVIEVNVQVQKAAVTASAVSKDMQPITTKVSVNYSVDRAAANNLLQNVGTAYEEKIIAPNIQEVIKAVTARYSAEQLINKRDIVSSEIREAMVTRMKPYGLDVVAINTTDLHFSEAFNASIEAKQVAAQKALQAENDLRRVQVEAEQKVAQARAEAEALKLKKQEITPELVQLKQIEVQEQALQKWDGKLPTVSGGATPFIDLGAVTK</sequence>
<proteinExistence type="predicted"/>
<keyword evidence="2" id="KW-1185">Reference proteome</keyword>
<evidence type="ECO:0000313" key="1">
    <source>
        <dbReference type="EMBL" id="KTS84444.1"/>
    </source>
</evidence>
<accession>A0ACC4ZZJ7</accession>